<comment type="caution">
    <text evidence="1">The sequence shown here is derived from an EMBL/GenBank/DDBJ whole genome shotgun (WGS) entry which is preliminary data.</text>
</comment>
<name>A0A5C6M0G7_9PLAN</name>
<dbReference type="Proteomes" id="UP000321083">
    <property type="component" value="Unassembled WGS sequence"/>
</dbReference>
<protein>
    <submittedName>
        <fullName evidence="1">Uncharacterized protein</fullName>
    </submittedName>
</protein>
<keyword evidence="2" id="KW-1185">Reference proteome</keyword>
<accession>A0A5C6M0G7</accession>
<evidence type="ECO:0000313" key="1">
    <source>
        <dbReference type="EMBL" id="TWW08240.1"/>
    </source>
</evidence>
<sequence length="279" mass="30287">MVKRSFVSGSTVNTRIAQSNWNGDKLNGSGQSGITLDISKAQILWMDLEWLGVGSVRMGFVIDGVFIVCHTFHHANLDVGTYMTTATLPLRYEIENTSTTASQSTMKQICSTVISFGGYELYGTQQGINTPIGTSYTLTTKEIYYPVISLRLKSTNTDAVVIMTALSLLADTTGEKYNWQVLASAGTTGGSWVSAGANSAVEYNLTATSSTNGRILASGFFSSTANTGNSVNILKEALFKFQLERNTFTNTQYELVLVVTASQNNSKVFASMDWEEVSR</sequence>
<reference evidence="1 2" key="2">
    <citation type="submission" date="2019-08" db="EMBL/GenBank/DDBJ databases">
        <authorList>
            <person name="Henke P."/>
        </authorList>
    </citation>
    <scope>NUCLEOTIDE SEQUENCE [LARGE SCALE GENOMIC DNA]</scope>
    <source>
        <strain evidence="1">Phe10_nw2017</strain>
    </source>
</reference>
<evidence type="ECO:0000313" key="2">
    <source>
        <dbReference type="Proteomes" id="UP000321083"/>
    </source>
</evidence>
<gene>
    <name evidence="1" type="ORF">E3A20_26300</name>
</gene>
<dbReference type="AlphaFoldDB" id="A0A5C6M0G7"/>
<organism evidence="1 2">
    <name type="scientific">Planctomyces bekefii</name>
    <dbReference type="NCBI Taxonomy" id="1653850"/>
    <lineage>
        <taxon>Bacteria</taxon>
        <taxon>Pseudomonadati</taxon>
        <taxon>Planctomycetota</taxon>
        <taxon>Planctomycetia</taxon>
        <taxon>Planctomycetales</taxon>
        <taxon>Planctomycetaceae</taxon>
        <taxon>Planctomyces</taxon>
    </lineage>
</organism>
<reference evidence="1 2" key="1">
    <citation type="submission" date="2019-08" db="EMBL/GenBank/DDBJ databases">
        <title>100 year-old enigma solved: identification of Planctomyces bekefii, the type genus and species of the phylum Planctomycetes.</title>
        <authorList>
            <person name="Svetlana D.N."/>
            <person name="Overmann J."/>
        </authorList>
    </citation>
    <scope>NUCLEOTIDE SEQUENCE [LARGE SCALE GENOMIC DNA]</scope>
    <source>
        <strain evidence="1">Phe10_nw2017</strain>
    </source>
</reference>
<dbReference type="EMBL" id="SRHE01000769">
    <property type="protein sequence ID" value="TWW08240.1"/>
    <property type="molecule type" value="Genomic_DNA"/>
</dbReference>
<proteinExistence type="predicted"/>